<evidence type="ECO:0000259" key="1">
    <source>
        <dbReference type="Pfam" id="PF12392"/>
    </source>
</evidence>
<protein>
    <submittedName>
        <fullName evidence="2">Putative protease YdcP</fullName>
        <ecNumber evidence="2">3.4.-.-</ecNumber>
    </submittedName>
</protein>
<gene>
    <name evidence="2" type="primary">ydcP_1</name>
    <name evidence="2" type="ORF">CLBCK_14520</name>
</gene>
<name>A0A1S8SBW9_CLOBE</name>
<dbReference type="EMBL" id="LZZI01000018">
    <property type="protein sequence ID" value="OOM62983.1"/>
    <property type="molecule type" value="Genomic_DNA"/>
</dbReference>
<dbReference type="Pfam" id="PF12392">
    <property type="entry name" value="DUF3656"/>
    <property type="match status" value="1"/>
</dbReference>
<dbReference type="Pfam" id="PF01136">
    <property type="entry name" value="Peptidase_U32"/>
    <property type="match status" value="2"/>
</dbReference>
<keyword evidence="2" id="KW-0378">Hydrolase</keyword>
<dbReference type="GO" id="GO:0006508">
    <property type="term" value="P:proteolysis"/>
    <property type="evidence" value="ECO:0007669"/>
    <property type="project" value="UniProtKB-KW"/>
</dbReference>
<keyword evidence="2" id="KW-0645">Protease</keyword>
<accession>A0A1S8SBW9</accession>
<comment type="caution">
    <text evidence="2">The sequence shown here is derived from an EMBL/GenBank/DDBJ whole genome shotgun (WGS) entry which is preliminary data.</text>
</comment>
<dbReference type="InterPro" id="IPR020988">
    <property type="entry name" value="Pept_U32_collagenase"/>
</dbReference>
<feature type="domain" description="Peptidase U32 collagenase" evidence="1">
    <location>
        <begin position="376"/>
        <end position="490"/>
    </location>
</feature>
<dbReference type="Proteomes" id="UP000190973">
    <property type="component" value="Unassembled WGS sequence"/>
</dbReference>
<dbReference type="PANTHER" id="PTHR30217:SF10">
    <property type="entry name" value="23S RRNA 5-HYDROXYCYTIDINE C2501 SYNTHASE"/>
    <property type="match status" value="1"/>
</dbReference>
<dbReference type="GO" id="GO:0008233">
    <property type="term" value="F:peptidase activity"/>
    <property type="evidence" value="ECO:0007669"/>
    <property type="project" value="UniProtKB-KW"/>
</dbReference>
<proteinExistence type="predicted"/>
<evidence type="ECO:0000313" key="3">
    <source>
        <dbReference type="Proteomes" id="UP000190973"/>
    </source>
</evidence>
<dbReference type="InterPro" id="IPR051454">
    <property type="entry name" value="RNA/ubiquinone_mod_enzymes"/>
</dbReference>
<dbReference type="PANTHER" id="PTHR30217">
    <property type="entry name" value="PEPTIDASE U32 FAMILY"/>
    <property type="match status" value="1"/>
</dbReference>
<dbReference type="RefSeq" id="WP_077838146.1">
    <property type="nucleotide sequence ID" value="NZ_JABTAE010000001.1"/>
</dbReference>
<dbReference type="InterPro" id="IPR001539">
    <property type="entry name" value="Peptidase_U32"/>
</dbReference>
<evidence type="ECO:0000313" key="2">
    <source>
        <dbReference type="EMBL" id="OOM62983.1"/>
    </source>
</evidence>
<sequence>MNKIELLAPAGSMESLIAAINNGADAIYLGGNKFSARAYASNFDNETMMKAVDYAHSYNVKVYVTINTILKQSELKEALKYAGYLYEIGVDAIIIQDLGLVKLIRDVYPDFELHASTQMTIHNAEGALYFREKGMQRIVLSRELTLDEIKYISKDLGIETEIFVHGALCVCYSGQCLMSSMIGGRSGNRGRCAQPCRMQYTLKGENFGERKAYLLSPKDTCFIDDMDAIIKSGTSSLKVEGRMKKPEYVAGVTRNYRKAIDKVLVNTKFDLQRGRQELAQLFNREGFAKAYLYKNVGKDMMSYNYPKNTGVYIGQVSNSGEVKLEASVSLGDGIRFNDDGFTLSKILNNNNEVKEAFKGETVKLFPTGGYKKGYKLYKMSDKKLYDELNNDLKPYKRKINLTGEIEFKVNAPLCIKAKYNKKEYRVYGEMVEEATNKPLTRERVEEALRKSGEIPYKFDKIFFDIFDDGFIRISAINNLRRELFEKILKEEVSSYRRKRTEGPIKEWNAKCKENLGYIYSCITKDQLKALLEDNKAQNIALDIFFSRQKHALNKNDLKNLYETSKDKNIYLKVPSIIKQEFNSIIEIIDELKPYIKGIITSNAGIIKIYKDKLFIIGDYKLNIFNKEAAEFYAQDVDIPFLSLELNRKEIKELMKNTNCNMGMNIYGKTELMISEYCPMGSTFGNKSSKKECSGVCMKDNFKLIDRMNESFTVLGDNSCRSYILNSIATNLIDEMEELKSFNISNFRVDFKDESYDEAKDVLNQIANKAKNENNKYTKGHYKRGVE</sequence>
<dbReference type="AlphaFoldDB" id="A0A1S8SBW9"/>
<dbReference type="PROSITE" id="PS01276">
    <property type="entry name" value="PEPTIDASE_U32"/>
    <property type="match status" value="1"/>
</dbReference>
<reference evidence="2 3" key="1">
    <citation type="submission" date="2016-05" db="EMBL/GenBank/DDBJ databases">
        <title>Microbial solvent formation.</title>
        <authorList>
            <person name="Poehlein A."/>
            <person name="Montoya Solano J.D."/>
            <person name="Flitsch S."/>
            <person name="Krabben P."/>
            <person name="Duerre P."/>
            <person name="Daniel R."/>
        </authorList>
    </citation>
    <scope>NUCLEOTIDE SEQUENCE [LARGE SCALE GENOMIC DNA]</scope>
    <source>
        <strain evidence="2 3">DSM 53</strain>
    </source>
</reference>
<dbReference type="EC" id="3.4.-.-" evidence="2"/>
<organism evidence="2 3">
    <name type="scientific">Clostridium beijerinckii</name>
    <name type="common">Clostridium MP</name>
    <dbReference type="NCBI Taxonomy" id="1520"/>
    <lineage>
        <taxon>Bacteria</taxon>
        <taxon>Bacillati</taxon>
        <taxon>Bacillota</taxon>
        <taxon>Clostridia</taxon>
        <taxon>Eubacteriales</taxon>
        <taxon>Clostridiaceae</taxon>
        <taxon>Clostridium</taxon>
    </lineage>
</organism>